<dbReference type="EMBL" id="JACCFO010000001">
    <property type="protein sequence ID" value="NYI95014.1"/>
    <property type="molecule type" value="Genomic_DNA"/>
</dbReference>
<proteinExistence type="predicted"/>
<protein>
    <submittedName>
        <fullName evidence="2">Energy-coupling factor transporter ATP-binding protein EcfA2</fullName>
    </submittedName>
</protein>
<feature type="compositionally biased region" description="Pro residues" evidence="1">
    <location>
        <begin position="1"/>
        <end position="10"/>
    </location>
</feature>
<dbReference type="GO" id="GO:0005524">
    <property type="term" value="F:ATP binding"/>
    <property type="evidence" value="ECO:0007669"/>
    <property type="project" value="UniProtKB-KW"/>
</dbReference>
<dbReference type="Proteomes" id="UP000575985">
    <property type="component" value="Unassembled WGS sequence"/>
</dbReference>
<feature type="region of interest" description="Disordered" evidence="1">
    <location>
        <begin position="1"/>
        <end position="22"/>
    </location>
</feature>
<dbReference type="Gene3D" id="3.40.50.300">
    <property type="entry name" value="P-loop containing nucleotide triphosphate hydrolases"/>
    <property type="match status" value="1"/>
</dbReference>
<keyword evidence="2" id="KW-0067">ATP-binding</keyword>
<dbReference type="SUPFAM" id="SSF52540">
    <property type="entry name" value="P-loop containing nucleoside triphosphate hydrolases"/>
    <property type="match status" value="1"/>
</dbReference>
<reference evidence="2 3" key="1">
    <citation type="submission" date="2020-07" db="EMBL/GenBank/DDBJ databases">
        <title>Sequencing the genomes of 1000 actinobacteria strains.</title>
        <authorList>
            <person name="Klenk H.-P."/>
        </authorList>
    </citation>
    <scope>NUCLEOTIDE SEQUENCE [LARGE SCALE GENOMIC DNA]</scope>
    <source>
        <strain evidence="2 3">DSM 45927</strain>
    </source>
</reference>
<gene>
    <name evidence="2" type="ORF">HNR12_001291</name>
</gene>
<dbReference type="RefSeq" id="WP_246425010.1">
    <property type="nucleotide sequence ID" value="NZ_JACCFO010000001.1"/>
</dbReference>
<keyword evidence="2" id="KW-0547">Nucleotide-binding</keyword>
<dbReference type="Pfam" id="PF13671">
    <property type="entry name" value="AAA_33"/>
    <property type="match status" value="1"/>
</dbReference>
<organism evidence="2 3">
    <name type="scientific">Streptomonospora nanhaiensis</name>
    <dbReference type="NCBI Taxonomy" id="1323731"/>
    <lineage>
        <taxon>Bacteria</taxon>
        <taxon>Bacillati</taxon>
        <taxon>Actinomycetota</taxon>
        <taxon>Actinomycetes</taxon>
        <taxon>Streptosporangiales</taxon>
        <taxon>Nocardiopsidaceae</taxon>
        <taxon>Streptomonospora</taxon>
    </lineage>
</organism>
<accession>A0A853BJY0</accession>
<name>A0A853BJY0_9ACTN</name>
<keyword evidence="3" id="KW-1185">Reference proteome</keyword>
<comment type="caution">
    <text evidence="2">The sequence shown here is derived from an EMBL/GenBank/DDBJ whole genome shotgun (WGS) entry which is preliminary data.</text>
</comment>
<sequence>MSPSTLPAPAPGAASGCSPQTRRISPVPPVLRYPANSLVLVAGIPGAGKSTMLNRLFGMTGREPATVRTPAGVRVVDSQQSRNRLHPLLSAVHYPLWRPLMHLLHYLRILAALRGGGPVVVHESGTRRAVRRLLGWYCRRRGIEVHLLLIDSDPGDALRGQILRGRQVAPRSHRTHVRRWRRLLADCPAGPGAVVPGARSLLLLDRRRADDLAEIRFTPGPALPAPGGAVAGAVP</sequence>
<evidence type="ECO:0000313" key="3">
    <source>
        <dbReference type="Proteomes" id="UP000575985"/>
    </source>
</evidence>
<evidence type="ECO:0000313" key="2">
    <source>
        <dbReference type="EMBL" id="NYI95014.1"/>
    </source>
</evidence>
<evidence type="ECO:0000256" key="1">
    <source>
        <dbReference type="SAM" id="MobiDB-lite"/>
    </source>
</evidence>
<dbReference type="InterPro" id="IPR027417">
    <property type="entry name" value="P-loop_NTPase"/>
</dbReference>
<dbReference type="AlphaFoldDB" id="A0A853BJY0"/>